<gene>
    <name evidence="4" type="ORF">D9613_001227</name>
</gene>
<dbReference type="Proteomes" id="UP000521872">
    <property type="component" value="Unassembled WGS sequence"/>
</dbReference>
<dbReference type="Gene3D" id="3.40.50.720">
    <property type="entry name" value="NAD(P)-binding Rossmann-like Domain"/>
    <property type="match status" value="1"/>
</dbReference>
<feature type="domain" description="NAD-dependent epimerase/dehydratase" evidence="3">
    <location>
        <begin position="12"/>
        <end position="271"/>
    </location>
</feature>
<evidence type="ECO:0000256" key="1">
    <source>
        <dbReference type="ARBA" id="ARBA00023002"/>
    </source>
</evidence>
<protein>
    <recommendedName>
        <fullName evidence="3">NAD-dependent epimerase/dehydratase domain-containing protein</fullName>
    </recommendedName>
</protein>
<evidence type="ECO:0000313" key="4">
    <source>
        <dbReference type="EMBL" id="KAF4621465.1"/>
    </source>
</evidence>
<dbReference type="GO" id="GO:0016616">
    <property type="term" value="F:oxidoreductase activity, acting on the CH-OH group of donors, NAD or NADP as acceptor"/>
    <property type="evidence" value="ECO:0007669"/>
    <property type="project" value="TreeGrafter"/>
</dbReference>
<comment type="similarity">
    <text evidence="2">Belongs to the NAD(P)-dependent epimerase/dehydratase family. Dihydroflavonol-4-reductase subfamily.</text>
</comment>
<comment type="caution">
    <text evidence="4">The sequence shown here is derived from an EMBL/GenBank/DDBJ whole genome shotgun (WGS) entry which is preliminary data.</text>
</comment>
<organism evidence="4 5">
    <name type="scientific">Agrocybe pediades</name>
    <dbReference type="NCBI Taxonomy" id="84607"/>
    <lineage>
        <taxon>Eukaryota</taxon>
        <taxon>Fungi</taxon>
        <taxon>Dikarya</taxon>
        <taxon>Basidiomycota</taxon>
        <taxon>Agaricomycotina</taxon>
        <taxon>Agaricomycetes</taxon>
        <taxon>Agaricomycetidae</taxon>
        <taxon>Agaricales</taxon>
        <taxon>Agaricineae</taxon>
        <taxon>Strophariaceae</taxon>
        <taxon>Agrocybe</taxon>
    </lineage>
</organism>
<dbReference type="InterPro" id="IPR050425">
    <property type="entry name" value="NAD(P)_dehydrat-like"/>
</dbReference>
<dbReference type="AlphaFoldDB" id="A0A8H4VV46"/>
<dbReference type="InterPro" id="IPR001509">
    <property type="entry name" value="Epimerase_deHydtase"/>
</dbReference>
<keyword evidence="1" id="KW-0560">Oxidoreductase</keyword>
<keyword evidence="5" id="KW-1185">Reference proteome</keyword>
<dbReference type="PANTHER" id="PTHR10366">
    <property type="entry name" value="NAD DEPENDENT EPIMERASE/DEHYDRATASE"/>
    <property type="match status" value="1"/>
</dbReference>
<accession>A0A8H4VV46</accession>
<evidence type="ECO:0000259" key="3">
    <source>
        <dbReference type="Pfam" id="PF01370"/>
    </source>
</evidence>
<reference evidence="4 5" key="1">
    <citation type="submission" date="2019-12" db="EMBL/GenBank/DDBJ databases">
        <authorList>
            <person name="Floudas D."/>
            <person name="Bentzer J."/>
            <person name="Ahren D."/>
            <person name="Johansson T."/>
            <person name="Persson P."/>
            <person name="Tunlid A."/>
        </authorList>
    </citation>
    <scope>NUCLEOTIDE SEQUENCE [LARGE SCALE GENOMIC DNA]</scope>
    <source>
        <strain evidence="4 5">CBS 102.39</strain>
    </source>
</reference>
<dbReference type="Pfam" id="PF01370">
    <property type="entry name" value="Epimerase"/>
    <property type="match status" value="1"/>
</dbReference>
<proteinExistence type="inferred from homology"/>
<sequence length="356" mass="39670">MPTVPPNQSKRVLVTGANGFLALWVARTLLEQGYAVRGTARSEEKGKAFLDVCRKYGDQIEYRVVEDITKDGAFDEAVKDVDAIAHLASPVSFTREDPNDLIIPAVKGTMGVLRSALKFGTNVKRIIITSSCAAVMRDVKAPGSIFNEDDWADEAIQAVKEHGKEAPARAKYRASKALAERGAWEFCEQHKDEIQWDLVTILPPVVIGPPLQDVSTPADLNLSLHEVYQAVFTDTLPAEALKTQYSYVHVRDIAEAHIESLKREEAGGNRIIVSAGTETIQRTRNRMCKLYPEMYASGTLPRGNPDDVGDFIWTYNTDRSRRILGFSYRAIEEILRDTAEDVKLRGWLKEGQYPSS</sequence>
<evidence type="ECO:0000313" key="5">
    <source>
        <dbReference type="Proteomes" id="UP000521872"/>
    </source>
</evidence>
<dbReference type="SUPFAM" id="SSF51735">
    <property type="entry name" value="NAD(P)-binding Rossmann-fold domains"/>
    <property type="match status" value="1"/>
</dbReference>
<name>A0A8H4VV46_9AGAR</name>
<dbReference type="InterPro" id="IPR036291">
    <property type="entry name" value="NAD(P)-bd_dom_sf"/>
</dbReference>
<evidence type="ECO:0000256" key="2">
    <source>
        <dbReference type="ARBA" id="ARBA00023445"/>
    </source>
</evidence>
<dbReference type="EMBL" id="JAACJL010000015">
    <property type="protein sequence ID" value="KAF4621465.1"/>
    <property type="molecule type" value="Genomic_DNA"/>
</dbReference>
<dbReference type="PANTHER" id="PTHR10366:SF564">
    <property type="entry name" value="STEROL-4-ALPHA-CARBOXYLATE 3-DEHYDROGENASE, DECARBOXYLATING"/>
    <property type="match status" value="1"/>
</dbReference>